<comment type="caution">
    <text evidence="1">The sequence shown here is derived from an EMBL/GenBank/DDBJ whole genome shotgun (WGS) entry which is preliminary data.</text>
</comment>
<dbReference type="STRING" id="351656.Xvie_04067"/>
<dbReference type="RefSeq" id="WP_086110860.1">
    <property type="nucleotide sequence ID" value="NZ_CAWNGD010000122.1"/>
</dbReference>
<dbReference type="AlphaFoldDB" id="A0A1Y2S5U5"/>
<gene>
    <name evidence="1" type="ORF">Xvie_04067</name>
</gene>
<dbReference type="OrthoDB" id="6455898at2"/>
<accession>A0A1Y2S5U5</accession>
<evidence type="ECO:0000313" key="1">
    <source>
        <dbReference type="EMBL" id="OTA14016.1"/>
    </source>
</evidence>
<dbReference type="Proteomes" id="UP000194350">
    <property type="component" value="Unassembled WGS sequence"/>
</dbReference>
<proteinExistence type="predicted"/>
<keyword evidence="2" id="KW-1185">Reference proteome</keyword>
<protein>
    <submittedName>
        <fullName evidence="1">Uncharacterized protein</fullName>
    </submittedName>
</protein>
<organism evidence="1 2">
    <name type="scientific">Xenorhabdus vietnamensis</name>
    <dbReference type="NCBI Taxonomy" id="351656"/>
    <lineage>
        <taxon>Bacteria</taxon>
        <taxon>Pseudomonadati</taxon>
        <taxon>Pseudomonadota</taxon>
        <taxon>Gammaproteobacteria</taxon>
        <taxon>Enterobacterales</taxon>
        <taxon>Morganellaceae</taxon>
        <taxon>Xenorhabdus</taxon>
    </lineage>
</organism>
<reference evidence="1 2" key="1">
    <citation type="submission" date="2016-10" db="EMBL/GenBank/DDBJ databases">
        <title>Systematic genetic and metabolomic analysis of Xenorhabdus and Photorhabdus spp., highlights the requirements for a dual symbiotic and pathogenic life style.</title>
        <authorList>
            <person name="Tobias N.J."/>
            <person name="Wolff H."/>
            <person name="Djahanschiri B."/>
            <person name="Pidot S.J."/>
            <person name="Stinear T.P."/>
            <person name="Ebersberger I."/>
            <person name="Bode H.B."/>
        </authorList>
    </citation>
    <scope>NUCLEOTIDE SEQUENCE [LARGE SCALE GENOMIC DNA]</scope>
    <source>
        <strain evidence="1 2">DSM 22392</strain>
    </source>
</reference>
<evidence type="ECO:0000313" key="2">
    <source>
        <dbReference type="Proteomes" id="UP000194350"/>
    </source>
</evidence>
<sequence length="75" mass="9467">MTGKVLGVNSPYLAMLLHQNRRRFVLRKLRNLWYTDLFLLKLTYQQKWLRDYFSFDRRYQYIRQLTEHEQQRGRV</sequence>
<dbReference type="EMBL" id="MUBJ01000074">
    <property type="protein sequence ID" value="OTA14016.1"/>
    <property type="molecule type" value="Genomic_DNA"/>
</dbReference>
<name>A0A1Y2S5U5_9GAMM</name>